<dbReference type="CDD" id="cd02947">
    <property type="entry name" value="TRX_family"/>
    <property type="match status" value="1"/>
</dbReference>
<dbReference type="GO" id="GO:0000956">
    <property type="term" value="P:nuclear-transcribed mRNA catabolic process"/>
    <property type="evidence" value="ECO:0007669"/>
    <property type="project" value="InterPro"/>
</dbReference>
<proteinExistence type="inferred from homology"/>
<dbReference type="GO" id="GO:0071004">
    <property type="term" value="C:U2-type prespliceosome"/>
    <property type="evidence" value="ECO:0007669"/>
    <property type="project" value="TreeGrafter"/>
</dbReference>
<dbReference type="OrthoDB" id="2146at2759"/>
<evidence type="ECO:0008006" key="14">
    <source>
        <dbReference type="Google" id="ProtNLM"/>
    </source>
</evidence>
<feature type="domain" description="Thioredoxin" evidence="9">
    <location>
        <begin position="59"/>
        <end position="176"/>
    </location>
</feature>
<dbReference type="Gene3D" id="3.40.30.10">
    <property type="entry name" value="Glutaredoxin"/>
    <property type="match status" value="1"/>
</dbReference>
<dbReference type="GO" id="GO:0005689">
    <property type="term" value="C:U12-type spliceosomal complex"/>
    <property type="evidence" value="ECO:0007669"/>
    <property type="project" value="TreeGrafter"/>
</dbReference>
<comment type="similarity">
    <text evidence="2">Belongs to the snRNP Sm proteins family.</text>
</comment>
<evidence type="ECO:0000256" key="1">
    <source>
        <dbReference type="ARBA" id="ARBA00004123"/>
    </source>
</evidence>
<evidence type="ECO:0000256" key="4">
    <source>
        <dbReference type="ARBA" id="ARBA00022728"/>
    </source>
</evidence>
<keyword evidence="7" id="KW-0539">Nucleus</keyword>
<dbReference type="GO" id="GO:1990726">
    <property type="term" value="C:Lsm1-7-Pat1 complex"/>
    <property type="evidence" value="ECO:0007669"/>
    <property type="project" value="TreeGrafter"/>
</dbReference>
<dbReference type="InterPro" id="IPR017937">
    <property type="entry name" value="Thioredoxin_CS"/>
</dbReference>
<dbReference type="InterPro" id="IPR001163">
    <property type="entry name" value="Sm_dom_euk/arc"/>
</dbReference>
<dbReference type="PANTHER" id="PTHR10553">
    <property type="entry name" value="SMALL NUCLEAR RIBONUCLEOPROTEIN"/>
    <property type="match status" value="1"/>
</dbReference>
<reference evidence="11" key="1">
    <citation type="submission" date="2022-04" db="EMBL/GenBank/DDBJ databases">
        <title>Carnegiea gigantea Genome sequencing and assembly v2.</title>
        <authorList>
            <person name="Copetti D."/>
            <person name="Sanderson M.J."/>
            <person name="Burquez A."/>
            <person name="Wojciechowski M.F."/>
        </authorList>
    </citation>
    <scope>NUCLEOTIDE SEQUENCE</scope>
    <source>
        <strain evidence="11">SGP5-SGP5p</strain>
        <tissue evidence="11">Aerial part</tissue>
    </source>
</reference>
<dbReference type="CDD" id="cd01729">
    <property type="entry name" value="LSm7"/>
    <property type="match status" value="1"/>
</dbReference>
<dbReference type="PROSITE" id="PS51352">
    <property type="entry name" value="THIOREDOXIN_2"/>
    <property type="match status" value="1"/>
</dbReference>
<dbReference type="PANTHER" id="PTHR10553:SF5">
    <property type="entry name" value="U6 SNRNA-ASSOCIATED SM-LIKE PROTEIN LSM7"/>
    <property type="match status" value="1"/>
</dbReference>
<dbReference type="InterPro" id="IPR047575">
    <property type="entry name" value="Sm"/>
</dbReference>
<keyword evidence="4" id="KW-0747">Spliceosome</keyword>
<sequence length="214" mass="24358">MRRENQEFRTDQEFRTVKETDLIPNIVADHLFEFNSLRFQMGLCMSKQQSDGDDSTHFELAGGNVDLVTTKEAWEGKLSQASREGKIVIANFSAVWCGPCQMIAPYYSELSEKYPSFMFLTIDVDELTSSRKETVLDLAKFVDKGVQVKLTGGRQVTGTLKGYDQLLNLVLDEAIEYLRDPDDPLKTTDQTRRLGLIVCFLWPSVPYSFRFAVS</sequence>
<dbReference type="SUPFAM" id="SSF50182">
    <property type="entry name" value="Sm-like ribonucleoproteins"/>
    <property type="match status" value="1"/>
</dbReference>
<comment type="subcellular location">
    <subcellularLocation>
        <location evidence="1">Nucleus</location>
    </subcellularLocation>
</comment>
<accession>A0A9Q1K0K9</accession>
<evidence type="ECO:0000259" key="9">
    <source>
        <dbReference type="PROSITE" id="PS51352"/>
    </source>
</evidence>
<dbReference type="GO" id="GO:0097526">
    <property type="term" value="C:spliceosomal tri-snRNP complex"/>
    <property type="evidence" value="ECO:0007669"/>
    <property type="project" value="TreeGrafter"/>
</dbReference>
<evidence type="ECO:0000313" key="13">
    <source>
        <dbReference type="Proteomes" id="UP001153076"/>
    </source>
</evidence>
<keyword evidence="3" id="KW-0507">mRNA processing</keyword>
<protein>
    <recommendedName>
        <fullName evidence="14">Thioredoxin domain-containing protein</fullName>
    </recommendedName>
</protein>
<dbReference type="InterPro" id="IPR013766">
    <property type="entry name" value="Thioredoxin_domain"/>
</dbReference>
<evidence type="ECO:0000256" key="7">
    <source>
        <dbReference type="ARBA" id="ARBA00023242"/>
    </source>
</evidence>
<dbReference type="GO" id="GO:0003723">
    <property type="term" value="F:RNA binding"/>
    <property type="evidence" value="ECO:0007669"/>
    <property type="project" value="UniProtKB-KW"/>
</dbReference>
<dbReference type="InterPro" id="IPR017132">
    <property type="entry name" value="Lsm7"/>
</dbReference>
<dbReference type="EMBL" id="JAKOGI010000032">
    <property type="protein sequence ID" value="KAJ8448179.1"/>
    <property type="molecule type" value="Genomic_DNA"/>
</dbReference>
<dbReference type="PROSITE" id="PS52002">
    <property type="entry name" value="SM"/>
    <property type="match status" value="1"/>
</dbReference>
<dbReference type="GO" id="GO:0071013">
    <property type="term" value="C:catalytic step 2 spliceosome"/>
    <property type="evidence" value="ECO:0007669"/>
    <property type="project" value="TreeGrafter"/>
</dbReference>
<dbReference type="GO" id="GO:0000398">
    <property type="term" value="P:mRNA splicing, via spliceosome"/>
    <property type="evidence" value="ECO:0007669"/>
    <property type="project" value="InterPro"/>
</dbReference>
<dbReference type="Gene3D" id="2.30.30.100">
    <property type="match status" value="1"/>
</dbReference>
<dbReference type="PROSITE" id="PS00194">
    <property type="entry name" value="THIOREDOXIN_1"/>
    <property type="match status" value="1"/>
</dbReference>
<name>A0A9Q1K0K9_9CARY</name>
<evidence type="ECO:0000256" key="5">
    <source>
        <dbReference type="ARBA" id="ARBA00022884"/>
    </source>
</evidence>
<dbReference type="InterPro" id="IPR036249">
    <property type="entry name" value="Thioredoxin-like_sf"/>
</dbReference>
<dbReference type="GO" id="GO:0005688">
    <property type="term" value="C:U6 snRNP"/>
    <property type="evidence" value="ECO:0007669"/>
    <property type="project" value="TreeGrafter"/>
</dbReference>
<dbReference type="InterPro" id="IPR010920">
    <property type="entry name" value="LSM_dom_sf"/>
</dbReference>
<evidence type="ECO:0000256" key="8">
    <source>
        <dbReference type="ARBA" id="ARBA00023274"/>
    </source>
</evidence>
<evidence type="ECO:0000313" key="12">
    <source>
        <dbReference type="EMBL" id="KAJ8448179.1"/>
    </source>
</evidence>
<dbReference type="SMART" id="SM00651">
    <property type="entry name" value="Sm"/>
    <property type="match status" value="1"/>
</dbReference>
<dbReference type="SUPFAM" id="SSF52833">
    <property type="entry name" value="Thioredoxin-like"/>
    <property type="match status" value="1"/>
</dbReference>
<evidence type="ECO:0000256" key="2">
    <source>
        <dbReference type="ARBA" id="ARBA00006850"/>
    </source>
</evidence>
<evidence type="ECO:0000259" key="10">
    <source>
        <dbReference type="PROSITE" id="PS52002"/>
    </source>
</evidence>
<dbReference type="EMBL" id="JAKOGI010000489">
    <property type="protein sequence ID" value="KAJ8434237.1"/>
    <property type="molecule type" value="Genomic_DNA"/>
</dbReference>
<keyword evidence="6" id="KW-0508">mRNA splicing</keyword>
<evidence type="ECO:0000256" key="6">
    <source>
        <dbReference type="ARBA" id="ARBA00023187"/>
    </source>
</evidence>
<dbReference type="Pfam" id="PF00085">
    <property type="entry name" value="Thioredoxin"/>
    <property type="match status" value="1"/>
</dbReference>
<dbReference type="AlphaFoldDB" id="A0A9Q1K0K9"/>
<dbReference type="Pfam" id="PF01423">
    <property type="entry name" value="LSM"/>
    <property type="match status" value="1"/>
</dbReference>
<comment type="caution">
    <text evidence="11">The sequence shown here is derived from an EMBL/GenBank/DDBJ whole genome shotgun (WGS) entry which is preliminary data.</text>
</comment>
<evidence type="ECO:0000313" key="11">
    <source>
        <dbReference type="EMBL" id="KAJ8434237.1"/>
    </source>
</evidence>
<keyword evidence="13" id="KW-1185">Reference proteome</keyword>
<gene>
    <name evidence="11" type="ORF">Cgig2_010447</name>
    <name evidence="12" type="ORF">Cgig2_031903</name>
</gene>
<evidence type="ECO:0000256" key="3">
    <source>
        <dbReference type="ARBA" id="ARBA00022664"/>
    </source>
</evidence>
<dbReference type="InterPro" id="IPR044641">
    <property type="entry name" value="Lsm7/SmG-like"/>
</dbReference>
<feature type="domain" description="Sm" evidence="10">
    <location>
        <begin position="133"/>
        <end position="214"/>
    </location>
</feature>
<keyword evidence="5" id="KW-0694">RNA-binding</keyword>
<keyword evidence="8" id="KW-0687">Ribonucleoprotein</keyword>
<organism evidence="11 13">
    <name type="scientific">Carnegiea gigantea</name>
    <dbReference type="NCBI Taxonomy" id="171969"/>
    <lineage>
        <taxon>Eukaryota</taxon>
        <taxon>Viridiplantae</taxon>
        <taxon>Streptophyta</taxon>
        <taxon>Embryophyta</taxon>
        <taxon>Tracheophyta</taxon>
        <taxon>Spermatophyta</taxon>
        <taxon>Magnoliopsida</taxon>
        <taxon>eudicotyledons</taxon>
        <taxon>Gunneridae</taxon>
        <taxon>Pentapetalae</taxon>
        <taxon>Caryophyllales</taxon>
        <taxon>Cactineae</taxon>
        <taxon>Cactaceae</taxon>
        <taxon>Cactoideae</taxon>
        <taxon>Echinocereeae</taxon>
        <taxon>Carnegiea</taxon>
    </lineage>
</organism>
<dbReference type="Proteomes" id="UP001153076">
    <property type="component" value="Unassembled WGS sequence"/>
</dbReference>